<reference evidence="1" key="1">
    <citation type="submission" date="2021-03" db="EMBL/GenBank/DDBJ databases">
        <authorList>
            <consortium name="DOE Joint Genome Institute"/>
            <person name="Ahrendt S."/>
            <person name="Looney B.P."/>
            <person name="Miyauchi S."/>
            <person name="Morin E."/>
            <person name="Drula E."/>
            <person name="Courty P.E."/>
            <person name="Chicoki N."/>
            <person name="Fauchery L."/>
            <person name="Kohler A."/>
            <person name="Kuo A."/>
            <person name="Labutti K."/>
            <person name="Pangilinan J."/>
            <person name="Lipzen A."/>
            <person name="Riley R."/>
            <person name="Andreopoulos W."/>
            <person name="He G."/>
            <person name="Johnson J."/>
            <person name="Barry K.W."/>
            <person name="Grigoriev I.V."/>
            <person name="Nagy L."/>
            <person name="Hibbett D."/>
            <person name="Henrissat B."/>
            <person name="Matheny P.B."/>
            <person name="Labbe J."/>
            <person name="Martin F."/>
        </authorList>
    </citation>
    <scope>NUCLEOTIDE SEQUENCE</scope>
    <source>
        <strain evidence="1">HHB10654</strain>
    </source>
</reference>
<gene>
    <name evidence="1" type="ORF">BV25DRAFT_1822906</name>
</gene>
<protein>
    <submittedName>
        <fullName evidence="1">Uncharacterized protein</fullName>
    </submittedName>
</protein>
<evidence type="ECO:0000313" key="2">
    <source>
        <dbReference type="Proteomes" id="UP000814140"/>
    </source>
</evidence>
<keyword evidence="2" id="KW-1185">Reference proteome</keyword>
<sequence length="316" mass="35177">MTLSIVLRSVDHVLSCSAGPFKSATVRALPRIPTIKHLHQRFQSTDSVNPVPTSTSAPAPAPAPALVSAPTPAPRRKPAPAPGRKPGPAPRRKLAPARSRKMSRRGKSADPSVDLERKWKWKWDAFRPGAQKATYPKPLRYVGQAFKLKLHDTKCTVRLGSGRKTVTIHFFSPSVKQRVKKKADPIYLPTVAGYVAVRWELSTLPRHVLKERKMAVLRVVKILSKLSIYPGWKKKPCFPVEGELIRSSLHRVWAVDLSSNMHHAKILREWLSDSNKYFSSTRRNPPYKKQNGADEGNKAPEASLFSSTDVAGTPSQ</sequence>
<evidence type="ECO:0000313" key="1">
    <source>
        <dbReference type="EMBL" id="KAI0064540.1"/>
    </source>
</evidence>
<dbReference type="Proteomes" id="UP000814140">
    <property type="component" value="Unassembled WGS sequence"/>
</dbReference>
<organism evidence="1 2">
    <name type="scientific">Artomyces pyxidatus</name>
    <dbReference type="NCBI Taxonomy" id="48021"/>
    <lineage>
        <taxon>Eukaryota</taxon>
        <taxon>Fungi</taxon>
        <taxon>Dikarya</taxon>
        <taxon>Basidiomycota</taxon>
        <taxon>Agaricomycotina</taxon>
        <taxon>Agaricomycetes</taxon>
        <taxon>Russulales</taxon>
        <taxon>Auriscalpiaceae</taxon>
        <taxon>Artomyces</taxon>
    </lineage>
</organism>
<proteinExistence type="predicted"/>
<name>A0ACB8T8E7_9AGAM</name>
<reference evidence="1" key="2">
    <citation type="journal article" date="2022" name="New Phytol.">
        <title>Evolutionary transition to the ectomycorrhizal habit in the genomes of a hyperdiverse lineage of mushroom-forming fungi.</title>
        <authorList>
            <person name="Looney B."/>
            <person name="Miyauchi S."/>
            <person name="Morin E."/>
            <person name="Drula E."/>
            <person name="Courty P.E."/>
            <person name="Kohler A."/>
            <person name="Kuo A."/>
            <person name="LaButti K."/>
            <person name="Pangilinan J."/>
            <person name="Lipzen A."/>
            <person name="Riley R."/>
            <person name="Andreopoulos W."/>
            <person name="He G."/>
            <person name="Johnson J."/>
            <person name="Nolan M."/>
            <person name="Tritt A."/>
            <person name="Barry K.W."/>
            <person name="Grigoriev I.V."/>
            <person name="Nagy L.G."/>
            <person name="Hibbett D."/>
            <person name="Henrissat B."/>
            <person name="Matheny P.B."/>
            <person name="Labbe J."/>
            <person name="Martin F.M."/>
        </authorList>
    </citation>
    <scope>NUCLEOTIDE SEQUENCE</scope>
    <source>
        <strain evidence="1">HHB10654</strain>
    </source>
</reference>
<dbReference type="EMBL" id="MU277198">
    <property type="protein sequence ID" value="KAI0064540.1"/>
    <property type="molecule type" value="Genomic_DNA"/>
</dbReference>
<comment type="caution">
    <text evidence="1">The sequence shown here is derived from an EMBL/GenBank/DDBJ whole genome shotgun (WGS) entry which is preliminary data.</text>
</comment>
<accession>A0ACB8T8E7</accession>